<organism evidence="1 2">
    <name type="scientific">Tessaracoccus lubricantis</name>
    <dbReference type="NCBI Taxonomy" id="545543"/>
    <lineage>
        <taxon>Bacteria</taxon>
        <taxon>Bacillati</taxon>
        <taxon>Actinomycetota</taxon>
        <taxon>Actinomycetes</taxon>
        <taxon>Propionibacteriales</taxon>
        <taxon>Propionibacteriaceae</taxon>
        <taxon>Tessaracoccus</taxon>
    </lineage>
</organism>
<keyword evidence="2" id="KW-1185">Reference proteome</keyword>
<dbReference type="Proteomes" id="UP001501521">
    <property type="component" value="Unassembled WGS sequence"/>
</dbReference>
<proteinExistence type="predicted"/>
<dbReference type="RefSeq" id="WP_345577902.1">
    <property type="nucleotide sequence ID" value="NZ_BAABLV010000005.1"/>
</dbReference>
<evidence type="ECO:0000313" key="1">
    <source>
        <dbReference type="EMBL" id="GAA4889884.1"/>
    </source>
</evidence>
<accession>A0ABP9F090</accession>
<sequence length="128" mass="14051">MISLTLALELRDAGLPWQPGPGDRFAVTRTEMIDDVFHVADMVIEARQLDTGTLFAFNGTTEWALDSVAQSATVWLPTEGQLREALGDRFARLTRDGREFVVELDDGTTHRDADAENAYAAALLTVLA</sequence>
<gene>
    <name evidence="1" type="ORF">GCM10025789_02920</name>
</gene>
<protein>
    <recommendedName>
        <fullName evidence="3">Pilus assembly protein CpaE</fullName>
    </recommendedName>
</protein>
<evidence type="ECO:0008006" key="3">
    <source>
        <dbReference type="Google" id="ProtNLM"/>
    </source>
</evidence>
<comment type="caution">
    <text evidence="1">The sequence shown here is derived from an EMBL/GenBank/DDBJ whole genome shotgun (WGS) entry which is preliminary data.</text>
</comment>
<name>A0ABP9F090_9ACTN</name>
<dbReference type="EMBL" id="BAABLV010000005">
    <property type="protein sequence ID" value="GAA4889884.1"/>
    <property type="molecule type" value="Genomic_DNA"/>
</dbReference>
<evidence type="ECO:0000313" key="2">
    <source>
        <dbReference type="Proteomes" id="UP001501521"/>
    </source>
</evidence>
<reference evidence="2" key="1">
    <citation type="journal article" date="2019" name="Int. J. Syst. Evol. Microbiol.">
        <title>The Global Catalogue of Microorganisms (GCM) 10K type strain sequencing project: providing services to taxonomists for standard genome sequencing and annotation.</title>
        <authorList>
            <consortium name="The Broad Institute Genomics Platform"/>
            <consortium name="The Broad Institute Genome Sequencing Center for Infectious Disease"/>
            <person name="Wu L."/>
            <person name="Ma J."/>
        </authorList>
    </citation>
    <scope>NUCLEOTIDE SEQUENCE [LARGE SCALE GENOMIC DNA]</scope>
    <source>
        <strain evidence="2">JCM 19125</strain>
    </source>
</reference>